<evidence type="ECO:0000313" key="2">
    <source>
        <dbReference type="EMBL" id="AKU95777.1"/>
    </source>
</evidence>
<proteinExistence type="predicted"/>
<feature type="chain" id="PRO_5005466413" description="Tryptophan synthase alpha chain" evidence="1">
    <location>
        <begin position="28"/>
        <end position="387"/>
    </location>
</feature>
<dbReference type="PROSITE" id="PS51257">
    <property type="entry name" value="PROKAR_LIPOPROTEIN"/>
    <property type="match status" value="1"/>
</dbReference>
<dbReference type="EMBL" id="CP012333">
    <property type="protein sequence ID" value="AKU95777.1"/>
    <property type="molecule type" value="Genomic_DNA"/>
</dbReference>
<dbReference type="AlphaFoldDB" id="A0A0K1PQI0"/>
<reference evidence="2 3" key="1">
    <citation type="submission" date="2015-08" db="EMBL/GenBank/DDBJ databases">
        <authorList>
            <person name="Babu N.S."/>
            <person name="Beckwith C.J."/>
            <person name="Beseler K.G."/>
            <person name="Brison A."/>
            <person name="Carone J.V."/>
            <person name="Caskin T.P."/>
            <person name="Diamond M."/>
            <person name="Durham M.E."/>
            <person name="Foxe J.M."/>
            <person name="Go M."/>
            <person name="Henderson B.A."/>
            <person name="Jones I.B."/>
            <person name="McGettigan J.A."/>
            <person name="Micheletti S.J."/>
            <person name="Nasrallah M.E."/>
            <person name="Ortiz D."/>
            <person name="Piller C.R."/>
            <person name="Privatt S.R."/>
            <person name="Schneider S.L."/>
            <person name="Sharp S."/>
            <person name="Smith T.C."/>
            <person name="Stanton J.D."/>
            <person name="Ullery H.E."/>
            <person name="Wilson R.J."/>
            <person name="Serrano M.G."/>
            <person name="Buck G."/>
            <person name="Lee V."/>
            <person name="Wang Y."/>
            <person name="Carvalho R."/>
            <person name="Voegtly L."/>
            <person name="Shi R."/>
            <person name="Duckworth R."/>
            <person name="Johnson A."/>
            <person name="Loviza R."/>
            <person name="Walstead R."/>
            <person name="Shah Z."/>
            <person name="Kiflezghi M."/>
            <person name="Wade K."/>
            <person name="Ball S.L."/>
            <person name="Bradley K.W."/>
            <person name="Asai D.J."/>
            <person name="Bowman C.A."/>
            <person name="Russell D.A."/>
            <person name="Pope W.H."/>
            <person name="Jacobs-Sera D."/>
            <person name="Hendrix R.W."/>
            <person name="Hatfull G.F."/>
        </authorList>
    </citation>
    <scope>NUCLEOTIDE SEQUENCE [LARGE SCALE GENOMIC DNA]</scope>
    <source>
        <strain evidence="2 3">DSM 27648</strain>
    </source>
</reference>
<dbReference type="RefSeq" id="WP_146647165.1">
    <property type="nucleotide sequence ID" value="NZ_CP012333.1"/>
</dbReference>
<keyword evidence="1" id="KW-0732">Signal</keyword>
<evidence type="ECO:0008006" key="4">
    <source>
        <dbReference type="Google" id="ProtNLM"/>
    </source>
</evidence>
<protein>
    <recommendedName>
        <fullName evidence="4">Tryptophan synthase alpha chain</fullName>
    </recommendedName>
</protein>
<evidence type="ECO:0000256" key="1">
    <source>
        <dbReference type="SAM" id="SignalP"/>
    </source>
</evidence>
<sequence length="387" mass="39346">MLRSVVAWGVASGLLVTALGMTGASLGACSDFGADDGASEGSDAGGARDVATAETSLPDGASGDAEPTECDPARLATDKFNCGACGHRCEVSCSQGMCEPQVMGANLSTGAHLAVDDKDVFVSDKSNISRCANPSFGASCDWTSVAQNDTTWTSPMALGPRRLFWSTPDSLAATTGSLWSNPRDGVMVAGTISASPVAFALGANADATTVVLIDTSFARTVHAIMCDDQKCYASSVLGKNGRAVAGSTAGVCYLGTFSQGPFGLVCTAGNSEMRTVNVEQDSVGLAVGTDAVFVVSPSGITSVSGGAATSNVKHIGDVGGTGPIAVDANNIYFASLYSIYRCPVTDCSAPTKISERTGKTVMELGIGGDFVYFLESDGIPSLLRVPK</sequence>
<organism evidence="2 3">
    <name type="scientific">Labilithrix luteola</name>
    <dbReference type="NCBI Taxonomy" id="1391654"/>
    <lineage>
        <taxon>Bacteria</taxon>
        <taxon>Pseudomonadati</taxon>
        <taxon>Myxococcota</taxon>
        <taxon>Polyangia</taxon>
        <taxon>Polyangiales</taxon>
        <taxon>Labilitrichaceae</taxon>
        <taxon>Labilithrix</taxon>
    </lineage>
</organism>
<accession>A0A0K1PQI0</accession>
<keyword evidence="3" id="KW-1185">Reference proteome</keyword>
<dbReference type="KEGG" id="llu:AKJ09_02441"/>
<dbReference type="STRING" id="1391654.AKJ09_02441"/>
<feature type="signal peptide" evidence="1">
    <location>
        <begin position="1"/>
        <end position="27"/>
    </location>
</feature>
<dbReference type="Proteomes" id="UP000064967">
    <property type="component" value="Chromosome"/>
</dbReference>
<evidence type="ECO:0000313" key="3">
    <source>
        <dbReference type="Proteomes" id="UP000064967"/>
    </source>
</evidence>
<gene>
    <name evidence="2" type="ORF">AKJ09_02441</name>
</gene>
<name>A0A0K1PQI0_9BACT</name>